<dbReference type="Proteomes" id="UP000815677">
    <property type="component" value="Unassembled WGS sequence"/>
</dbReference>
<gene>
    <name evidence="2" type="ORF">MCHLO_10478</name>
</gene>
<dbReference type="EMBL" id="DF848358">
    <property type="protein sequence ID" value="GAT53533.1"/>
    <property type="molecule type" value="Genomic_DNA"/>
</dbReference>
<name>A0ABQ0LQZ7_MYCCL</name>
<feature type="compositionally biased region" description="Low complexity" evidence="1">
    <location>
        <begin position="110"/>
        <end position="129"/>
    </location>
</feature>
<evidence type="ECO:0000313" key="2">
    <source>
        <dbReference type="EMBL" id="GAT53533.1"/>
    </source>
</evidence>
<organism evidence="2 3">
    <name type="scientific">Mycena chlorophos</name>
    <name type="common">Agaric fungus</name>
    <name type="synonym">Agaricus chlorophos</name>
    <dbReference type="NCBI Taxonomy" id="658473"/>
    <lineage>
        <taxon>Eukaryota</taxon>
        <taxon>Fungi</taxon>
        <taxon>Dikarya</taxon>
        <taxon>Basidiomycota</taxon>
        <taxon>Agaricomycotina</taxon>
        <taxon>Agaricomycetes</taxon>
        <taxon>Agaricomycetidae</taxon>
        <taxon>Agaricales</taxon>
        <taxon>Marasmiineae</taxon>
        <taxon>Mycenaceae</taxon>
        <taxon>Mycena</taxon>
    </lineage>
</organism>
<keyword evidence="3" id="KW-1185">Reference proteome</keyword>
<protein>
    <submittedName>
        <fullName evidence="2">Uncharacterized protein</fullName>
    </submittedName>
</protein>
<accession>A0ABQ0LQZ7</accession>
<sequence length="129" mass="14018">MSGLRVVRAYPATRRRAVQAVVPSQPALREAAAYVLRTRLAEKADGGFRPKNARGWASTRGLKVVLVQKTSRSVRFFDSDCASGTGFTISLPQRFVQLRRRPSYPASGLSVPRTSPIPTVPTTSPLAPP</sequence>
<feature type="region of interest" description="Disordered" evidence="1">
    <location>
        <begin position="104"/>
        <end position="129"/>
    </location>
</feature>
<evidence type="ECO:0000256" key="1">
    <source>
        <dbReference type="SAM" id="MobiDB-lite"/>
    </source>
</evidence>
<reference evidence="2" key="1">
    <citation type="submission" date="2014-09" db="EMBL/GenBank/DDBJ databases">
        <title>Genome sequence of the luminous mushroom Mycena chlorophos for searching fungal bioluminescence genes.</title>
        <authorList>
            <person name="Tanaka Y."/>
            <person name="Kasuga D."/>
            <person name="Oba Y."/>
            <person name="Hase S."/>
            <person name="Sato K."/>
            <person name="Oba Y."/>
            <person name="Sakakibara Y."/>
        </authorList>
    </citation>
    <scope>NUCLEOTIDE SEQUENCE</scope>
</reference>
<proteinExistence type="predicted"/>
<evidence type="ECO:0000313" key="3">
    <source>
        <dbReference type="Proteomes" id="UP000815677"/>
    </source>
</evidence>